<evidence type="ECO:0000256" key="8">
    <source>
        <dbReference type="ARBA" id="ARBA00026232"/>
    </source>
</evidence>
<comment type="subcellular location">
    <subcellularLocation>
        <location evidence="1">Endoplasmic reticulum</location>
    </subcellularLocation>
</comment>
<organism evidence="10 11">
    <name type="scientific">Marasmius tenuissimus</name>
    <dbReference type="NCBI Taxonomy" id="585030"/>
    <lineage>
        <taxon>Eukaryota</taxon>
        <taxon>Fungi</taxon>
        <taxon>Dikarya</taxon>
        <taxon>Basidiomycota</taxon>
        <taxon>Agaricomycotina</taxon>
        <taxon>Agaricomycetes</taxon>
        <taxon>Agaricomycetidae</taxon>
        <taxon>Agaricales</taxon>
        <taxon>Marasmiineae</taxon>
        <taxon>Marasmiaceae</taxon>
        <taxon>Marasmius</taxon>
    </lineage>
</organism>
<evidence type="ECO:0000256" key="1">
    <source>
        <dbReference type="ARBA" id="ARBA00004240"/>
    </source>
</evidence>
<dbReference type="Proteomes" id="UP001437256">
    <property type="component" value="Unassembled WGS sequence"/>
</dbReference>
<comment type="similarity">
    <text evidence="7">Belongs to the glycosyltransferase 68 family.</text>
</comment>
<feature type="chain" id="PRO_5046617245" description="GDP-fucose protein O-fucosyltransferase 2" evidence="9">
    <location>
        <begin position="29"/>
        <end position="449"/>
    </location>
</feature>
<dbReference type="PANTHER" id="PTHR13398">
    <property type="entry name" value="GDP-FUCOSE PROTEIN O-FUCOSYLTRANSFERASE 2"/>
    <property type="match status" value="1"/>
</dbReference>
<evidence type="ECO:0000256" key="5">
    <source>
        <dbReference type="ARBA" id="ARBA00023253"/>
    </source>
</evidence>
<dbReference type="Gene3D" id="3.40.50.11350">
    <property type="match status" value="1"/>
</dbReference>
<accession>A0ABR3A6M7</accession>
<keyword evidence="9" id="KW-0732">Signal</keyword>
<evidence type="ECO:0000256" key="7">
    <source>
        <dbReference type="ARBA" id="ARBA00025803"/>
    </source>
</evidence>
<comment type="pathway">
    <text evidence="2">Protein modification; protein glycosylation.</text>
</comment>
<evidence type="ECO:0000313" key="11">
    <source>
        <dbReference type="Proteomes" id="UP001437256"/>
    </source>
</evidence>
<proteinExistence type="inferred from homology"/>
<reference evidence="10 11" key="1">
    <citation type="submission" date="2024-05" db="EMBL/GenBank/DDBJ databases">
        <title>A draft genome resource for the thread blight pathogen Marasmius tenuissimus strain MS-2.</title>
        <authorList>
            <person name="Yulfo-Soto G.E."/>
            <person name="Baruah I.K."/>
            <person name="Amoako-Attah I."/>
            <person name="Bukari Y."/>
            <person name="Meinhardt L.W."/>
            <person name="Bailey B.A."/>
            <person name="Cohen S.P."/>
        </authorList>
    </citation>
    <scope>NUCLEOTIDE SEQUENCE [LARGE SCALE GENOMIC DNA]</scope>
    <source>
        <strain evidence="10 11">MS-2</strain>
    </source>
</reference>
<dbReference type="Pfam" id="PF10250">
    <property type="entry name" value="O-FucT"/>
    <property type="match status" value="1"/>
</dbReference>
<feature type="signal peptide" evidence="9">
    <location>
        <begin position="1"/>
        <end position="28"/>
    </location>
</feature>
<comment type="caution">
    <text evidence="10">The sequence shown here is derived from an EMBL/GenBank/DDBJ whole genome shotgun (WGS) entry which is preliminary data.</text>
</comment>
<keyword evidence="11" id="KW-1185">Reference proteome</keyword>
<keyword evidence="5" id="KW-0294">Fucose metabolism</keyword>
<dbReference type="InterPro" id="IPR045130">
    <property type="entry name" value="OFUT2-like"/>
</dbReference>
<evidence type="ECO:0000256" key="3">
    <source>
        <dbReference type="ARBA" id="ARBA00022679"/>
    </source>
</evidence>
<sequence length="449" mass="51721">MSPHQRKRILLAACASLAVVSWIQPTLGHPTESETVVPDLPILNHTRQQQELDPLNPRDWLKGPPTAKFRDNLRPDVQYLTSWPNSGWTNDVITYANLIYLALITDRVPVLPVFVPTHIGGEVPPITFGDVFDVPRLRKELGKPVLEWREVKDEKSVEVEDIGCWSVWWTAQAGSEGPRDSVAPGLLHLDISYTKTPEWIRLVPDAPHDPHTLFWTLARFGFPETRQEYLVPPLASPTHQHTLPPDEQMLCYDYLYYVAAQQSWEFEKDYSPVWRHVARHMHWAPRITKLADEYVNRALGLKESEITPPYIGIHVRHNDFQDWCFEVPLHECFATLPVIARRVQEVKDEIFDKKGIRVEHVIMTSDERNQTWWKDVADLGWKTPDHSETKAKYGDWYPPLIDAAIQSRGLGFVGTDRSTMSVIAQRRVATWHDGVTRLVRWGTPDADDH</sequence>
<keyword evidence="3" id="KW-0808">Transferase</keyword>
<evidence type="ECO:0000256" key="4">
    <source>
        <dbReference type="ARBA" id="ARBA00022824"/>
    </source>
</evidence>
<dbReference type="CDD" id="cd11296">
    <property type="entry name" value="O-FucT_like"/>
    <property type="match status" value="1"/>
</dbReference>
<dbReference type="PANTHER" id="PTHR13398:SF0">
    <property type="entry name" value="GDP-FUCOSE PROTEIN O-FUCOSYLTRANSFERASE 2"/>
    <property type="match status" value="1"/>
</dbReference>
<dbReference type="InterPro" id="IPR019378">
    <property type="entry name" value="GDP-Fuc_O-FucTrfase"/>
</dbReference>
<evidence type="ECO:0000256" key="9">
    <source>
        <dbReference type="SAM" id="SignalP"/>
    </source>
</evidence>
<name>A0ABR3A6M7_9AGAR</name>
<evidence type="ECO:0000313" key="10">
    <source>
        <dbReference type="EMBL" id="KAL0068649.1"/>
    </source>
</evidence>
<evidence type="ECO:0000256" key="2">
    <source>
        <dbReference type="ARBA" id="ARBA00004922"/>
    </source>
</evidence>
<dbReference type="EMBL" id="JBBXMP010000017">
    <property type="protein sequence ID" value="KAL0068649.1"/>
    <property type="molecule type" value="Genomic_DNA"/>
</dbReference>
<evidence type="ECO:0000256" key="6">
    <source>
        <dbReference type="ARBA" id="ARBA00023277"/>
    </source>
</evidence>
<keyword evidence="6" id="KW-0119">Carbohydrate metabolism</keyword>
<protein>
    <recommendedName>
        <fullName evidence="8">GDP-fucose protein O-fucosyltransferase 2</fullName>
    </recommendedName>
</protein>
<keyword evidence="4" id="KW-0256">Endoplasmic reticulum</keyword>
<gene>
    <name evidence="10" type="ORF">AAF712_004365</name>
</gene>